<feature type="transmembrane region" description="Helical" evidence="7">
    <location>
        <begin position="421"/>
        <end position="443"/>
    </location>
</feature>
<evidence type="ECO:0000256" key="4">
    <source>
        <dbReference type="ARBA" id="ARBA00022692"/>
    </source>
</evidence>
<keyword evidence="4 7" id="KW-0812">Transmembrane</keyword>
<feature type="transmembrane region" description="Helical" evidence="7">
    <location>
        <begin position="282"/>
        <end position="303"/>
    </location>
</feature>
<dbReference type="EC" id="1.6.5.3" evidence="9"/>
<evidence type="ECO:0000256" key="2">
    <source>
        <dbReference type="ARBA" id="ARBA00009025"/>
    </source>
</evidence>
<feature type="transmembrane region" description="Helical" evidence="7">
    <location>
        <begin position="75"/>
        <end position="93"/>
    </location>
</feature>
<comment type="subcellular location">
    <subcellularLocation>
        <location evidence="1">Cell membrane</location>
        <topology evidence="1">Multi-pass membrane protein</topology>
    </subcellularLocation>
</comment>
<proteinExistence type="inferred from homology"/>
<feature type="transmembrane region" description="Helical" evidence="7">
    <location>
        <begin position="120"/>
        <end position="138"/>
    </location>
</feature>
<dbReference type="GO" id="GO:0005886">
    <property type="term" value="C:plasma membrane"/>
    <property type="evidence" value="ECO:0007669"/>
    <property type="project" value="UniProtKB-SubCell"/>
</dbReference>
<feature type="transmembrane region" description="Helical" evidence="7">
    <location>
        <begin position="252"/>
        <end position="276"/>
    </location>
</feature>
<evidence type="ECO:0000256" key="7">
    <source>
        <dbReference type="SAM" id="Phobius"/>
    </source>
</evidence>
<name>A0A075H8R1_9ARCH</name>
<dbReference type="InterPro" id="IPR010227">
    <property type="entry name" value="NADH_Q_OxRdtase_chainM/4"/>
</dbReference>
<comment type="similarity">
    <text evidence="2">Belongs to the complex I subunit 4 family.</text>
</comment>
<keyword evidence="6 7" id="KW-0472">Membrane</keyword>
<evidence type="ECO:0000313" key="9">
    <source>
        <dbReference type="EMBL" id="AIF12404.1"/>
    </source>
</evidence>
<dbReference type="NCBIfam" id="TIGR01972">
    <property type="entry name" value="NDH_I_M"/>
    <property type="match status" value="1"/>
</dbReference>
<protein>
    <submittedName>
        <fullName evidence="9">NADH-quinone oxidoreductase subunit M (NuoM)</fullName>
        <ecNumber evidence="9">1.6.5.3</ecNumber>
    </submittedName>
</protein>
<feature type="transmembrane region" description="Helical" evidence="7">
    <location>
        <begin position="34"/>
        <end position="55"/>
    </location>
</feature>
<evidence type="ECO:0000256" key="5">
    <source>
        <dbReference type="ARBA" id="ARBA00022989"/>
    </source>
</evidence>
<dbReference type="PANTHER" id="PTHR42703:SF1">
    <property type="entry name" value="NA(+)_H(+) ANTIPORTER SUBUNIT D1"/>
    <property type="match status" value="1"/>
</dbReference>
<keyword evidence="9" id="KW-0560">Oxidoreductase</keyword>
<accession>A0A075H8R1</accession>
<dbReference type="InterPro" id="IPR003918">
    <property type="entry name" value="NADH_UbQ_OxRdtase"/>
</dbReference>
<dbReference type="EMBL" id="KF900944">
    <property type="protein sequence ID" value="AIF12404.1"/>
    <property type="molecule type" value="Genomic_DNA"/>
</dbReference>
<keyword evidence="5 7" id="KW-1133">Transmembrane helix</keyword>
<feature type="transmembrane region" description="Helical" evidence="7">
    <location>
        <begin position="174"/>
        <end position="197"/>
    </location>
</feature>
<reference evidence="9" key="1">
    <citation type="journal article" date="2014" name="Genome Biol. Evol.">
        <title>Pangenome evidence for extensive interdomain horizontal transfer affecting lineage core and shell genes in uncultured planktonic thaumarchaeota and euryarchaeota.</title>
        <authorList>
            <person name="Deschamps P."/>
            <person name="Zivanovic Y."/>
            <person name="Moreira D."/>
            <person name="Rodriguez-Valera F."/>
            <person name="Lopez-Garcia P."/>
        </authorList>
    </citation>
    <scope>NUCLEOTIDE SEQUENCE</scope>
</reference>
<sequence>MILLAQAVFLPIALSPVAYLLGKRFGARSAWFSFVILLYGTILTLLAASISPDYIESYDWSPLGTFGLRADGLSIPFAATIYILATALTAYSIPYMTHRINEEVSNLPENERKSAFNAKIGLYFAFYLLYTAGMYGTVLATNLIQFYIFFELMLIPSYFLIAEFGYGDRDRTSYLYFLWTHIGALVLLAGLLTIAFFSGSFDYAGVSDASIPALVRGWVAAAITIGLFVKLAAFGLHIWLPHAHAEAPAPISALLSPAMIGIGGYALIRFMVFLLPSVYENITFVIAIWGLVTMIYGGSMALAQDDIKRVLAYSSISQMGYLIFGISTASYVGISGSVLHYVSHGLAKAILFMTAGAIMLQTGGIRNISKLGGLASKLPYTATAALIGFLVIIGIPPMIGFQSEWMIFSGAITGSFHQGSSLHLAIAILALVATPLTAGYALLTMKRVFFGKLPDHLSSVREASPIITGPLLFLASLSVILGIYPSIVNDRIVPLLWMVLGV</sequence>
<dbReference type="GO" id="GO:0008137">
    <property type="term" value="F:NADH dehydrogenase (ubiquinone) activity"/>
    <property type="evidence" value="ECO:0007669"/>
    <property type="project" value="InterPro"/>
</dbReference>
<dbReference type="Pfam" id="PF00361">
    <property type="entry name" value="Proton_antipo_M"/>
    <property type="match status" value="1"/>
</dbReference>
<keyword evidence="3" id="KW-1003">Cell membrane</keyword>
<feature type="domain" description="NADH:quinone oxidoreductase/Mrp antiporter transmembrane" evidence="8">
    <location>
        <begin position="140"/>
        <end position="421"/>
    </location>
</feature>
<gene>
    <name evidence="9" type="primary">nuoM</name>
</gene>
<evidence type="ECO:0000259" key="8">
    <source>
        <dbReference type="Pfam" id="PF00361"/>
    </source>
</evidence>
<organism evidence="9">
    <name type="scientific">uncultured marine thaumarchaeote KM3_55_F05</name>
    <dbReference type="NCBI Taxonomy" id="1456198"/>
    <lineage>
        <taxon>Archaea</taxon>
        <taxon>Nitrososphaerota</taxon>
        <taxon>environmental samples</taxon>
    </lineage>
</organism>
<feature type="transmembrane region" description="Helical" evidence="7">
    <location>
        <begin position="6"/>
        <end position="22"/>
    </location>
</feature>
<feature type="transmembrane region" description="Helical" evidence="7">
    <location>
        <begin position="380"/>
        <end position="401"/>
    </location>
</feature>
<dbReference type="PRINTS" id="PR01437">
    <property type="entry name" value="NUOXDRDTASE4"/>
</dbReference>
<dbReference type="PANTHER" id="PTHR42703">
    <property type="entry name" value="NADH DEHYDROGENASE"/>
    <property type="match status" value="1"/>
</dbReference>
<evidence type="ECO:0000256" key="6">
    <source>
        <dbReference type="ARBA" id="ARBA00023136"/>
    </source>
</evidence>
<feature type="transmembrane region" description="Helical" evidence="7">
    <location>
        <begin position="310"/>
        <end position="332"/>
    </location>
</feature>
<dbReference type="AlphaFoldDB" id="A0A075H8R1"/>
<feature type="transmembrane region" description="Helical" evidence="7">
    <location>
        <begin position="217"/>
        <end position="240"/>
    </location>
</feature>
<dbReference type="InterPro" id="IPR001750">
    <property type="entry name" value="ND/Mrp_TM"/>
</dbReference>
<evidence type="ECO:0000256" key="3">
    <source>
        <dbReference type="ARBA" id="ARBA00022475"/>
    </source>
</evidence>
<dbReference type="InterPro" id="IPR050586">
    <property type="entry name" value="CPA3_Na-H_Antiporter_D"/>
</dbReference>
<evidence type="ECO:0000256" key="1">
    <source>
        <dbReference type="ARBA" id="ARBA00004651"/>
    </source>
</evidence>
<feature type="transmembrane region" description="Helical" evidence="7">
    <location>
        <begin position="464"/>
        <end position="487"/>
    </location>
</feature>
<dbReference type="GO" id="GO:0042773">
    <property type="term" value="P:ATP synthesis coupled electron transport"/>
    <property type="evidence" value="ECO:0007669"/>
    <property type="project" value="InterPro"/>
</dbReference>
<dbReference type="GO" id="GO:0016491">
    <property type="term" value="F:oxidoreductase activity"/>
    <property type="evidence" value="ECO:0007669"/>
    <property type="project" value="UniProtKB-KW"/>
</dbReference>
<feature type="transmembrane region" description="Helical" evidence="7">
    <location>
        <begin position="144"/>
        <end position="162"/>
    </location>
</feature>